<organism evidence="2 3">
    <name type="scientific">Spirosoma telluris</name>
    <dbReference type="NCBI Taxonomy" id="2183553"/>
    <lineage>
        <taxon>Bacteria</taxon>
        <taxon>Pseudomonadati</taxon>
        <taxon>Bacteroidota</taxon>
        <taxon>Cytophagia</taxon>
        <taxon>Cytophagales</taxon>
        <taxon>Cytophagaceae</taxon>
        <taxon>Spirosoma</taxon>
    </lineage>
</organism>
<accession>A0A327NE60</accession>
<dbReference type="AlphaFoldDB" id="A0A327NE60"/>
<evidence type="ECO:0000256" key="1">
    <source>
        <dbReference type="SAM" id="SignalP"/>
    </source>
</evidence>
<feature type="signal peptide" evidence="1">
    <location>
        <begin position="1"/>
        <end position="19"/>
    </location>
</feature>
<protein>
    <submittedName>
        <fullName evidence="2">Uncharacterized protein</fullName>
    </submittedName>
</protein>
<dbReference type="Proteomes" id="UP000249016">
    <property type="component" value="Unassembled WGS sequence"/>
</dbReference>
<keyword evidence="1" id="KW-0732">Signal</keyword>
<evidence type="ECO:0000313" key="3">
    <source>
        <dbReference type="Proteomes" id="UP000249016"/>
    </source>
</evidence>
<proteinExistence type="predicted"/>
<comment type="caution">
    <text evidence="2">The sequence shown here is derived from an EMBL/GenBank/DDBJ whole genome shotgun (WGS) entry which is preliminary data.</text>
</comment>
<keyword evidence="3" id="KW-1185">Reference proteome</keyword>
<dbReference type="EMBL" id="QLII01000001">
    <property type="protein sequence ID" value="RAI73402.1"/>
    <property type="molecule type" value="Genomic_DNA"/>
</dbReference>
<evidence type="ECO:0000313" key="2">
    <source>
        <dbReference type="EMBL" id="RAI73402.1"/>
    </source>
</evidence>
<sequence length="144" mass="15467">MIIASLLILLTLSFQTAQTQTPNESLLIAHLVQEASQSDSHSEGDAFLLVKIGKVDYTAELQSGKVVSQQEATVVGGGICGNYAEVSLNLLNKDRQETAQGASQILKFSKGKWKRIALSEGDYACEKLKGIPQAVIACLKVECN</sequence>
<feature type="chain" id="PRO_5016363408" evidence="1">
    <location>
        <begin position="20"/>
        <end position="144"/>
    </location>
</feature>
<reference evidence="2 3" key="1">
    <citation type="submission" date="2018-06" db="EMBL/GenBank/DDBJ databases">
        <title>Spirosoma sp. HMF3257 Genome sequencing and assembly.</title>
        <authorList>
            <person name="Kang H."/>
            <person name="Cha I."/>
            <person name="Kim H."/>
            <person name="Kang J."/>
            <person name="Joh K."/>
        </authorList>
    </citation>
    <scope>NUCLEOTIDE SEQUENCE [LARGE SCALE GENOMIC DNA]</scope>
    <source>
        <strain evidence="2 3">HMF3257</strain>
    </source>
</reference>
<gene>
    <name evidence="2" type="ORF">HMF3257_01280</name>
</gene>
<name>A0A327NE60_9BACT</name>